<dbReference type="InterPro" id="IPR027785">
    <property type="entry name" value="UvrD-like_helicase_C"/>
</dbReference>
<evidence type="ECO:0000256" key="8">
    <source>
        <dbReference type="ARBA" id="ARBA00023125"/>
    </source>
</evidence>
<keyword evidence="7 11" id="KW-0067">ATP-binding</keyword>
<comment type="caution">
    <text evidence="14">The sequence shown here is derived from an EMBL/GenBank/DDBJ whole genome shotgun (WGS) entry which is preliminary data.</text>
</comment>
<keyword evidence="3 11" id="KW-0227">DNA damage</keyword>
<keyword evidence="6 11" id="KW-0269">Exonuclease</keyword>
<evidence type="ECO:0000256" key="1">
    <source>
        <dbReference type="ARBA" id="ARBA00022722"/>
    </source>
</evidence>
<comment type="catalytic activity">
    <reaction evidence="11">
        <text>ATP + H2O = ADP + phosphate + H(+)</text>
        <dbReference type="Rhea" id="RHEA:13065"/>
        <dbReference type="ChEBI" id="CHEBI:15377"/>
        <dbReference type="ChEBI" id="CHEBI:15378"/>
        <dbReference type="ChEBI" id="CHEBI:30616"/>
        <dbReference type="ChEBI" id="CHEBI:43474"/>
        <dbReference type="ChEBI" id="CHEBI:456216"/>
        <dbReference type="EC" id="5.6.2.3"/>
    </reaction>
</comment>
<evidence type="ECO:0000256" key="3">
    <source>
        <dbReference type="ARBA" id="ARBA00022763"/>
    </source>
</evidence>
<dbReference type="RefSeq" id="WP_115843090.1">
    <property type="nucleotide sequence ID" value="NZ_QTJR01000010.1"/>
</dbReference>
<dbReference type="Proteomes" id="UP000256829">
    <property type="component" value="Unassembled WGS sequence"/>
</dbReference>
<dbReference type="InterPro" id="IPR027417">
    <property type="entry name" value="P-loop_NTPase"/>
</dbReference>
<dbReference type="HAMAP" id="MF_01487">
    <property type="entry name" value="RecD"/>
    <property type="match status" value="1"/>
</dbReference>
<evidence type="ECO:0000256" key="10">
    <source>
        <dbReference type="ARBA" id="ARBA00023235"/>
    </source>
</evidence>
<gene>
    <name evidence="11 14" type="primary">recD</name>
    <name evidence="14" type="ORF">DX912_13430</name>
</gene>
<dbReference type="AlphaFoldDB" id="A0A3D8VA46"/>
<dbReference type="GO" id="GO:0005524">
    <property type="term" value="F:ATP binding"/>
    <property type="evidence" value="ECO:0007669"/>
    <property type="project" value="UniProtKB-UniRule"/>
</dbReference>
<feature type="domain" description="RecBCD enzyme subunit RecD N-terminal" evidence="13">
    <location>
        <begin position="10"/>
        <end position="109"/>
    </location>
</feature>
<dbReference type="PANTHER" id="PTHR43788">
    <property type="entry name" value="DNA2/NAM7 HELICASE FAMILY MEMBER"/>
    <property type="match status" value="1"/>
</dbReference>
<comment type="subunit">
    <text evidence="11">Heterotrimer of RecB, RecC and RecD. All subunits contribute to DNA-binding.</text>
</comment>
<dbReference type="InterPro" id="IPR050534">
    <property type="entry name" value="Coronavir_polyprotein_1ab"/>
</dbReference>
<keyword evidence="1 11" id="KW-0540">Nuclease</keyword>
<reference evidence="14 15" key="1">
    <citation type="submission" date="2018-08" db="EMBL/GenBank/DDBJ databases">
        <title>Lysobacter soli KCTC 22011, whole genome shotgun sequence.</title>
        <authorList>
            <person name="Zhang X."/>
            <person name="Feng G."/>
            <person name="Zhu H."/>
        </authorList>
    </citation>
    <scope>NUCLEOTIDE SEQUENCE [LARGE SCALE GENOMIC DNA]</scope>
    <source>
        <strain evidence="14 15">KCTC 22011</strain>
    </source>
</reference>
<accession>A0A3D8VA46</accession>
<dbReference type="Gene3D" id="3.40.50.300">
    <property type="entry name" value="P-loop containing nucleotide triphosphate hydrolases"/>
    <property type="match status" value="3"/>
</dbReference>
<dbReference type="CDD" id="cd18809">
    <property type="entry name" value="SF1_C_RecD"/>
    <property type="match status" value="1"/>
</dbReference>
<comment type="miscellaneous">
    <text evidence="11">In the RecBCD complex, RecB has a slow 3'-5' helicase, an exonuclease activity and loads RecA onto ssDNA, RecD has a fast 5'-3' helicase activity, while RecC stimulates the ATPase and processivity of the RecB helicase and contributes to recognition of the Chi site.</text>
</comment>
<dbReference type="GO" id="GO:0000724">
    <property type="term" value="P:double-strand break repair via homologous recombination"/>
    <property type="evidence" value="ECO:0007669"/>
    <property type="project" value="UniProtKB-UniRule"/>
</dbReference>
<dbReference type="GO" id="GO:0009338">
    <property type="term" value="C:exodeoxyribonuclease V complex"/>
    <property type="evidence" value="ECO:0007669"/>
    <property type="project" value="InterPro"/>
</dbReference>
<dbReference type="EMBL" id="QTJR01000010">
    <property type="protein sequence ID" value="RDY66286.1"/>
    <property type="molecule type" value="Genomic_DNA"/>
</dbReference>
<evidence type="ECO:0000313" key="15">
    <source>
        <dbReference type="Proteomes" id="UP000256829"/>
    </source>
</evidence>
<keyword evidence="2 11" id="KW-0547">Nucleotide-binding</keyword>
<comment type="function">
    <text evidence="11">A helicase/nuclease that prepares dsDNA breaks (DSB) for recombinational DNA repair. Binds to DSBs and unwinds DNA via a highly rapid and processive ATP-dependent bidirectional helicase activity. Unwinds dsDNA until it encounters a Chi (crossover hotspot instigator) sequence from the 3' direction. Cuts ssDNA a few nucleotides 3' to the Chi site. The properties and activities of the enzyme are changed at Chi. The Chi-altered holoenzyme produces a long 3'-ssDNA overhang and facilitates RecA-binding to the ssDNA for homologous DNA recombination and repair. Holoenzyme degrades any linearized DNA that is unable to undergo homologous recombination. In the holoenzyme this subunit has ssDNA-dependent ATPase and 5'-3' helicase activity. When added to pre-assembled RecBC greatly stimulates nuclease activity and augments holoenzyme processivity. Negatively regulates the RecA-loading ability of RecBCD.</text>
</comment>
<evidence type="ECO:0000256" key="4">
    <source>
        <dbReference type="ARBA" id="ARBA00022801"/>
    </source>
</evidence>
<dbReference type="InterPro" id="IPR006344">
    <property type="entry name" value="RecD"/>
</dbReference>
<dbReference type="GO" id="GO:0003677">
    <property type="term" value="F:DNA binding"/>
    <property type="evidence" value="ECO:0007669"/>
    <property type="project" value="UniProtKB-UniRule"/>
</dbReference>
<keyword evidence="10 11" id="KW-0413">Isomerase</keyword>
<dbReference type="GO" id="GO:0043139">
    <property type="term" value="F:5'-3' DNA helicase activity"/>
    <property type="evidence" value="ECO:0007669"/>
    <property type="project" value="UniProtKB-UniRule"/>
</dbReference>
<evidence type="ECO:0000313" key="14">
    <source>
        <dbReference type="EMBL" id="RDY66286.1"/>
    </source>
</evidence>
<dbReference type="GO" id="GO:0016887">
    <property type="term" value="F:ATP hydrolysis activity"/>
    <property type="evidence" value="ECO:0007669"/>
    <property type="project" value="RHEA"/>
</dbReference>
<organism evidence="14 15">
    <name type="scientific">Lysobacter soli</name>
    <dbReference type="NCBI Taxonomy" id="453783"/>
    <lineage>
        <taxon>Bacteria</taxon>
        <taxon>Pseudomonadati</taxon>
        <taxon>Pseudomonadota</taxon>
        <taxon>Gammaproteobacteria</taxon>
        <taxon>Lysobacterales</taxon>
        <taxon>Lysobacteraceae</taxon>
        <taxon>Lysobacter</taxon>
    </lineage>
</organism>
<keyword evidence="9 11" id="KW-0234">DNA repair</keyword>
<dbReference type="GO" id="GO:0017116">
    <property type="term" value="F:single-stranded DNA helicase activity"/>
    <property type="evidence" value="ECO:0007669"/>
    <property type="project" value="TreeGrafter"/>
</dbReference>
<dbReference type="Pfam" id="PF13538">
    <property type="entry name" value="UvrD_C_2"/>
    <property type="match status" value="1"/>
</dbReference>
<feature type="domain" description="UvrD-like helicase C-terminal" evidence="12">
    <location>
        <begin position="532"/>
        <end position="578"/>
    </location>
</feature>
<dbReference type="NCBIfam" id="TIGR01447">
    <property type="entry name" value="recD"/>
    <property type="match status" value="1"/>
</dbReference>
<dbReference type="SUPFAM" id="SSF52540">
    <property type="entry name" value="P-loop containing nucleoside triphosphate hydrolases"/>
    <property type="match status" value="1"/>
</dbReference>
<evidence type="ECO:0000256" key="7">
    <source>
        <dbReference type="ARBA" id="ARBA00022840"/>
    </source>
</evidence>
<dbReference type="Gene3D" id="1.10.10.1020">
    <property type="entry name" value="RecBCD complex, subunit RecD, N-terminal domain"/>
    <property type="match status" value="1"/>
</dbReference>
<feature type="binding site" evidence="11">
    <location>
        <begin position="174"/>
        <end position="181"/>
    </location>
    <ligand>
        <name>ATP</name>
        <dbReference type="ChEBI" id="CHEBI:30616"/>
    </ligand>
</feature>
<evidence type="ECO:0000256" key="2">
    <source>
        <dbReference type="ARBA" id="ARBA00022741"/>
    </source>
</evidence>
<dbReference type="InterPro" id="IPR041851">
    <property type="entry name" value="RecD_N_sf"/>
</dbReference>
<keyword evidence="15" id="KW-1185">Reference proteome</keyword>
<evidence type="ECO:0000256" key="5">
    <source>
        <dbReference type="ARBA" id="ARBA00022806"/>
    </source>
</evidence>
<protein>
    <recommendedName>
        <fullName evidence="11">RecBCD enzyme subunit RecD</fullName>
        <ecNumber evidence="11">5.6.2.3</ecNumber>
    </recommendedName>
    <alternativeName>
        <fullName evidence="11">DNA 5'-3' helicase subunit RecD</fullName>
    </alternativeName>
    <alternativeName>
        <fullName evidence="11">Exonuclease V subunit RecD</fullName>
        <shortName evidence="11">ExoV subunit RecD</shortName>
    </alternativeName>
    <alternativeName>
        <fullName evidence="11">Helicase/nuclease RecBCD subunit RecD</fullName>
    </alternativeName>
</protein>
<evidence type="ECO:0000259" key="13">
    <source>
        <dbReference type="Pfam" id="PF21185"/>
    </source>
</evidence>
<evidence type="ECO:0000256" key="9">
    <source>
        <dbReference type="ARBA" id="ARBA00023204"/>
    </source>
</evidence>
<evidence type="ECO:0000256" key="11">
    <source>
        <dbReference type="HAMAP-Rule" id="MF_01487"/>
    </source>
</evidence>
<keyword evidence="4 11" id="KW-0378">Hydrolase</keyword>
<evidence type="ECO:0000259" key="12">
    <source>
        <dbReference type="Pfam" id="PF13538"/>
    </source>
</evidence>
<sequence>MSLLDALLRQGALRPVDHALAQSLRRLGREVDDADDRVLVAAALASSAIAHGHAGLHLSRPQLVCDAQVEWPDAAQWRDALEVSRWVASPARDDASPQAPLVLEGDLLYLRRYREYERRLALHLRRIAASSPDAGDLSGLAPLFAVLFPNAGDSDRQARAAALALLRSLLLVTGGPGTGKTTTITRVLLLLVAQAALGGRPAPRIALAAPTGRAAERMAESLRAAIASLRDVPGIDAAWCDALPSSASTLHRLLGTIPDSPRFRHDADHPLPYDAVVVDEASMVDLPLMCKLVEAVPDGARLILLGDRDQLPSVEAGDVLAAITDAAGEGDALPPDLARALKPLLGALPEREDGSVLAGHRVQLQRGYRQAQSLELAPLADALRRGDADRATTLLRDGLAGVHFHEDVSDPLSGASRETLLASWRASMSLQDPADALRQAQTVRLLTALREGAQGAGALNQRIEDALAGVQRDPYFHGRLLLVTENSYRHGLFNGDIGVVQRDAAGVPVAWFAGSDGVRGFHPASLPAHTGAFAMTVHKAQGSEFDTVWLLLPKQDARTLSRELLYTGVTRARRELHVCASEAVLHAALARHAQRVSGLASRLRD</sequence>
<dbReference type="Pfam" id="PF21185">
    <property type="entry name" value="RecD_N"/>
    <property type="match status" value="1"/>
</dbReference>
<keyword evidence="8 11" id="KW-0238">DNA-binding</keyword>
<dbReference type="CDD" id="cd17933">
    <property type="entry name" value="DEXSc_RecD-like"/>
    <property type="match status" value="1"/>
</dbReference>
<name>A0A3D8VA46_9GAMM</name>
<dbReference type="InterPro" id="IPR049550">
    <property type="entry name" value="RecD_N"/>
</dbReference>
<comment type="similarity">
    <text evidence="11">Belongs to the RecD family.</text>
</comment>
<evidence type="ECO:0000256" key="6">
    <source>
        <dbReference type="ARBA" id="ARBA00022839"/>
    </source>
</evidence>
<keyword evidence="5 11" id="KW-0347">Helicase</keyword>
<dbReference type="Pfam" id="PF13245">
    <property type="entry name" value="AAA_19"/>
    <property type="match status" value="1"/>
</dbReference>
<dbReference type="GO" id="GO:0008854">
    <property type="term" value="F:exodeoxyribonuclease V activity"/>
    <property type="evidence" value="ECO:0007669"/>
    <property type="project" value="InterPro"/>
</dbReference>
<dbReference type="PANTHER" id="PTHR43788:SF6">
    <property type="entry name" value="DNA HELICASE B"/>
    <property type="match status" value="1"/>
</dbReference>
<proteinExistence type="inferred from homology"/>
<dbReference type="EC" id="5.6.2.3" evidence="11"/>